<dbReference type="Pfam" id="PF22920">
    <property type="entry name" value="UvrC_RNaseH"/>
    <property type="match status" value="1"/>
</dbReference>
<dbReference type="GO" id="GO:0009381">
    <property type="term" value="F:excinuclease ABC activity"/>
    <property type="evidence" value="ECO:0007669"/>
    <property type="project" value="UniProtKB-UniRule"/>
</dbReference>
<comment type="function">
    <text evidence="6">The UvrABC repair system catalyzes the recognition and processing of DNA lesions. UvrC both incises the 5' and 3' sides of the lesion. The N-terminal half is responsible for the 3' incision and the C-terminal half is responsible for the 5' incision.</text>
</comment>
<dbReference type="InterPro" id="IPR000305">
    <property type="entry name" value="GIY-YIG_endonuc"/>
</dbReference>
<dbReference type="PANTHER" id="PTHR30562">
    <property type="entry name" value="UVRC/OXIDOREDUCTASE"/>
    <property type="match status" value="1"/>
</dbReference>
<feature type="domain" description="UvrC family homology region profile" evidence="8">
    <location>
        <begin position="268"/>
        <end position="492"/>
    </location>
</feature>
<dbReference type="AlphaFoldDB" id="A0A2I1M9F8"/>
<accession>A0A2I1M9F8</accession>
<dbReference type="SMART" id="SM00465">
    <property type="entry name" value="GIYc"/>
    <property type="match status" value="1"/>
</dbReference>
<keyword evidence="1 6" id="KW-0963">Cytoplasm</keyword>
<evidence type="ECO:0000256" key="6">
    <source>
        <dbReference type="HAMAP-Rule" id="MF_00203"/>
    </source>
</evidence>
<dbReference type="InterPro" id="IPR004791">
    <property type="entry name" value="UvrC"/>
</dbReference>
<evidence type="ECO:0000256" key="5">
    <source>
        <dbReference type="ARBA" id="ARBA00023204"/>
    </source>
</evidence>
<dbReference type="SUPFAM" id="SSF82771">
    <property type="entry name" value="GIY-YIG endonuclease"/>
    <property type="match status" value="1"/>
</dbReference>
<dbReference type="NCBIfam" id="TIGR00194">
    <property type="entry name" value="uvrC"/>
    <property type="match status" value="1"/>
</dbReference>
<dbReference type="InterPro" id="IPR010994">
    <property type="entry name" value="RuvA_2-like"/>
</dbReference>
<gene>
    <name evidence="6" type="primary">uvrC</name>
    <name evidence="9" type="ORF">CYJ34_03135</name>
</gene>
<dbReference type="Pfam" id="PF08459">
    <property type="entry name" value="UvrC_RNaseH_dom"/>
    <property type="match status" value="1"/>
</dbReference>
<evidence type="ECO:0000256" key="4">
    <source>
        <dbReference type="ARBA" id="ARBA00022881"/>
    </source>
</evidence>
<sequence length="616" mass="72038">MSKEELKAKLKELPDLPGVYIMKNADDKIIYVGKAINLKKRVRQYFDNNKNKGAKVLAMVSHIDHFEYIIVENEVEALVLESNLIKKNRPKYNIVLRDDKQYPYIKITNEKYPRIQKVRQIYNDKADYYGPYPDAYAVNDAIDLFHLYYPFRTCNLDFDKGQTLDRPCLNYFIKKCKGPCIYNEDESRYMEHIEDIKEFLENKSEKIPNWVLEKMNEESSKLNFEMATKYRDYYRALSTISERQKITETAGEDMDIVAMSKGITAIVMQVFLMRQGKIVEREHFIIKNDYSESNEEIMSSFIKQFYLDIMYVPKEILIEIEPDDLKTINEFLNQKRGSKVLIHEPKLGRKKDLLNMALTNANDMRIKYEKQVEKKDRKKSAGINQLKEILNMSEIKRIECYDISNTSGVQSVGSMVVFEDGHSNPKEYRKFKIKTIEGSNDYGSLKEVLTRRFKNGIKEMQKGNTTTGFGYMPDLILMDGGKGQVTSALEILDEFKLDIEIAGLVKDDKHTTRAIIYQGEEISINRRDPVYKLIYEIQEEAHRFAINYHRKLMQNTMKSSELDNIKGVGEKTRINLYKHFKSISNIKKASVEELMQVPLVGKSQALEIYKYFRLKG</sequence>
<evidence type="ECO:0000256" key="1">
    <source>
        <dbReference type="ARBA" id="ARBA00022490"/>
    </source>
</evidence>
<dbReference type="Gene3D" id="3.40.1440.10">
    <property type="entry name" value="GIY-YIG endonuclease"/>
    <property type="match status" value="1"/>
</dbReference>
<protein>
    <recommendedName>
        <fullName evidence="6">UvrABC system protein C</fullName>
        <shortName evidence="6">Protein UvrC</shortName>
    </recommendedName>
    <alternativeName>
        <fullName evidence="6">Excinuclease ABC subunit C</fullName>
    </alternativeName>
</protein>
<dbReference type="InterPro" id="IPR050066">
    <property type="entry name" value="UvrABC_protein_C"/>
</dbReference>
<evidence type="ECO:0000256" key="2">
    <source>
        <dbReference type="ARBA" id="ARBA00022763"/>
    </source>
</evidence>
<dbReference type="InterPro" id="IPR047296">
    <property type="entry name" value="GIY-YIG_UvrC_Cho"/>
</dbReference>
<dbReference type="EMBL" id="PKGS01000002">
    <property type="protein sequence ID" value="PKZ16793.1"/>
    <property type="molecule type" value="Genomic_DNA"/>
</dbReference>
<dbReference type="InterPro" id="IPR035901">
    <property type="entry name" value="GIY-YIG_endonuc_sf"/>
</dbReference>
<dbReference type="CDD" id="cd10434">
    <property type="entry name" value="GIY-YIG_UvrC_Cho"/>
    <property type="match status" value="1"/>
</dbReference>
<dbReference type="GO" id="GO:0006289">
    <property type="term" value="P:nucleotide-excision repair"/>
    <property type="evidence" value="ECO:0007669"/>
    <property type="project" value="UniProtKB-UniRule"/>
</dbReference>
<reference evidence="9 10" key="1">
    <citation type="submission" date="2017-12" db="EMBL/GenBank/DDBJ databases">
        <title>Phylogenetic diversity of female urinary microbiome.</title>
        <authorList>
            <person name="Thomas-White K."/>
            <person name="Wolfe A.J."/>
        </authorList>
    </citation>
    <scope>NUCLEOTIDE SEQUENCE [LARGE SCALE GENOMIC DNA]</scope>
    <source>
        <strain evidence="9 10">UMB0119</strain>
    </source>
</reference>
<name>A0A2I1M9F8_9FIRM</name>
<dbReference type="NCBIfam" id="NF001824">
    <property type="entry name" value="PRK00558.1-5"/>
    <property type="match status" value="1"/>
</dbReference>
<evidence type="ECO:0000313" key="9">
    <source>
        <dbReference type="EMBL" id="PKZ16793.1"/>
    </source>
</evidence>
<keyword evidence="4 6" id="KW-0267">Excision nuclease</keyword>
<dbReference type="SUPFAM" id="SSF46600">
    <property type="entry name" value="C-terminal UvrC-binding domain of UvrB"/>
    <property type="match status" value="1"/>
</dbReference>
<keyword evidence="3 6" id="KW-0228">DNA excision</keyword>
<evidence type="ECO:0000313" key="10">
    <source>
        <dbReference type="Proteomes" id="UP000234335"/>
    </source>
</evidence>
<dbReference type="Gene3D" id="3.30.420.340">
    <property type="entry name" value="UvrC, RNAse H endonuclease domain"/>
    <property type="match status" value="1"/>
</dbReference>
<organism evidence="9 10">
    <name type="scientific">Anaerococcus octavius</name>
    <dbReference type="NCBI Taxonomy" id="54007"/>
    <lineage>
        <taxon>Bacteria</taxon>
        <taxon>Bacillati</taxon>
        <taxon>Bacillota</taxon>
        <taxon>Tissierellia</taxon>
        <taxon>Tissierellales</taxon>
        <taxon>Peptoniphilaceae</taxon>
        <taxon>Anaerococcus</taxon>
    </lineage>
</organism>
<keyword evidence="6" id="KW-0742">SOS response</keyword>
<dbReference type="GO" id="GO:0009380">
    <property type="term" value="C:excinuclease repair complex"/>
    <property type="evidence" value="ECO:0007669"/>
    <property type="project" value="InterPro"/>
</dbReference>
<dbReference type="GO" id="GO:0003677">
    <property type="term" value="F:DNA binding"/>
    <property type="evidence" value="ECO:0007669"/>
    <property type="project" value="UniProtKB-UniRule"/>
</dbReference>
<dbReference type="PROSITE" id="PS50165">
    <property type="entry name" value="UVRC"/>
    <property type="match status" value="1"/>
</dbReference>
<keyword evidence="5 6" id="KW-0234">DNA repair</keyword>
<evidence type="ECO:0000259" key="8">
    <source>
        <dbReference type="PROSITE" id="PS50165"/>
    </source>
</evidence>
<comment type="subunit">
    <text evidence="6">Interacts with UvrB in an incision complex.</text>
</comment>
<comment type="subcellular location">
    <subcellularLocation>
        <location evidence="6">Cytoplasm</location>
    </subcellularLocation>
</comment>
<dbReference type="SMART" id="SM00278">
    <property type="entry name" value="HhH1"/>
    <property type="match status" value="2"/>
</dbReference>
<dbReference type="Proteomes" id="UP000234335">
    <property type="component" value="Unassembled WGS sequence"/>
</dbReference>
<dbReference type="InterPro" id="IPR036876">
    <property type="entry name" value="UVR_dom_sf"/>
</dbReference>
<evidence type="ECO:0000256" key="3">
    <source>
        <dbReference type="ARBA" id="ARBA00022769"/>
    </source>
</evidence>
<evidence type="ECO:0000259" key="7">
    <source>
        <dbReference type="PROSITE" id="PS50164"/>
    </source>
</evidence>
<dbReference type="GO" id="GO:0005737">
    <property type="term" value="C:cytoplasm"/>
    <property type="evidence" value="ECO:0007669"/>
    <property type="project" value="UniProtKB-SubCell"/>
</dbReference>
<dbReference type="InterPro" id="IPR038476">
    <property type="entry name" value="UvrC_RNase_H_dom_sf"/>
</dbReference>
<dbReference type="SUPFAM" id="SSF47781">
    <property type="entry name" value="RuvA domain 2-like"/>
    <property type="match status" value="1"/>
</dbReference>
<dbReference type="FunFam" id="3.40.1440.10:FF:000001">
    <property type="entry name" value="UvrABC system protein C"/>
    <property type="match status" value="1"/>
</dbReference>
<dbReference type="InterPro" id="IPR003583">
    <property type="entry name" value="Hlx-hairpin-Hlx_DNA-bd_motif"/>
</dbReference>
<dbReference type="InterPro" id="IPR001162">
    <property type="entry name" value="UvrC_RNase_H_dom"/>
</dbReference>
<dbReference type="HAMAP" id="MF_00203">
    <property type="entry name" value="UvrC"/>
    <property type="match status" value="1"/>
</dbReference>
<comment type="similarity">
    <text evidence="6">Belongs to the UvrC family.</text>
</comment>
<proteinExistence type="inferred from homology"/>
<keyword evidence="10" id="KW-1185">Reference proteome</keyword>
<dbReference type="PROSITE" id="PS50164">
    <property type="entry name" value="GIY_YIG"/>
    <property type="match status" value="1"/>
</dbReference>
<dbReference type="GO" id="GO:0009432">
    <property type="term" value="P:SOS response"/>
    <property type="evidence" value="ECO:0007669"/>
    <property type="project" value="UniProtKB-UniRule"/>
</dbReference>
<feature type="domain" description="GIY-YIG" evidence="7">
    <location>
        <begin position="15"/>
        <end position="94"/>
    </location>
</feature>
<keyword evidence="2 6" id="KW-0227">DNA damage</keyword>
<dbReference type="Pfam" id="PF14520">
    <property type="entry name" value="HHH_5"/>
    <property type="match status" value="1"/>
</dbReference>
<dbReference type="Gene3D" id="1.10.150.20">
    <property type="entry name" value="5' to 3' exonuclease, C-terminal subdomain"/>
    <property type="match status" value="1"/>
</dbReference>
<comment type="caution">
    <text evidence="9">The sequence shown here is derived from an EMBL/GenBank/DDBJ whole genome shotgun (WGS) entry which is preliminary data.</text>
</comment>
<dbReference type="Pfam" id="PF01541">
    <property type="entry name" value="GIY-YIG"/>
    <property type="match status" value="1"/>
</dbReference>
<dbReference type="PANTHER" id="PTHR30562:SF1">
    <property type="entry name" value="UVRABC SYSTEM PROTEIN C"/>
    <property type="match status" value="1"/>
</dbReference>
<dbReference type="RefSeq" id="WP_101539892.1">
    <property type="nucleotide sequence ID" value="NZ_PKGS01000002.1"/>
</dbReference>